<dbReference type="AlphaFoldDB" id="A0A938B127"/>
<evidence type="ECO:0000259" key="2">
    <source>
        <dbReference type="Pfam" id="PF01968"/>
    </source>
</evidence>
<evidence type="ECO:0000259" key="5">
    <source>
        <dbReference type="Pfam" id="PF19278"/>
    </source>
</evidence>
<organism evidence="6 7">
    <name type="scientific">Tectimicrobiota bacterium</name>
    <dbReference type="NCBI Taxonomy" id="2528274"/>
    <lineage>
        <taxon>Bacteria</taxon>
        <taxon>Pseudomonadati</taxon>
        <taxon>Nitrospinota/Tectimicrobiota group</taxon>
        <taxon>Candidatus Tectimicrobiota</taxon>
    </lineage>
</organism>
<comment type="similarity">
    <text evidence="1">Belongs to the oxoprolinase family.</text>
</comment>
<feature type="domain" description="Hydantoinase B/oxoprolinase" evidence="3">
    <location>
        <begin position="701"/>
        <end position="1224"/>
    </location>
</feature>
<dbReference type="Pfam" id="PF01968">
    <property type="entry name" value="Hydantoinase_A"/>
    <property type="match status" value="1"/>
</dbReference>
<comment type="caution">
    <text evidence="6">The sequence shown here is derived from an EMBL/GenBank/DDBJ whole genome shotgun (WGS) entry which is preliminary data.</text>
</comment>
<reference evidence="6" key="1">
    <citation type="submission" date="2019-03" db="EMBL/GenBank/DDBJ databases">
        <title>Lake Tanganyika Metagenome-Assembled Genomes (MAGs).</title>
        <authorList>
            <person name="Tran P."/>
        </authorList>
    </citation>
    <scope>NUCLEOTIDE SEQUENCE</scope>
    <source>
        <strain evidence="6">K_DeepCast_65m_m2_066</strain>
    </source>
</reference>
<dbReference type="GO" id="GO:0006749">
    <property type="term" value="P:glutathione metabolic process"/>
    <property type="evidence" value="ECO:0007669"/>
    <property type="project" value="TreeGrafter"/>
</dbReference>
<dbReference type="Pfam" id="PF02538">
    <property type="entry name" value="Hydantoinase_B"/>
    <property type="match status" value="1"/>
</dbReference>
<protein>
    <recommendedName>
        <fullName evidence="8">5-oxoprolinase</fullName>
    </recommendedName>
</protein>
<evidence type="ECO:0000313" key="7">
    <source>
        <dbReference type="Proteomes" id="UP000712673"/>
    </source>
</evidence>
<feature type="domain" description="Hydantoinase A/oxoprolinase" evidence="2">
    <location>
        <begin position="205"/>
        <end position="490"/>
    </location>
</feature>
<evidence type="ECO:0000259" key="4">
    <source>
        <dbReference type="Pfam" id="PF05378"/>
    </source>
</evidence>
<dbReference type="InterPro" id="IPR049517">
    <property type="entry name" value="ACX-like_C"/>
</dbReference>
<feature type="domain" description="Acetophenone carboxylase-like C-terminal" evidence="5">
    <location>
        <begin position="508"/>
        <end position="676"/>
    </location>
</feature>
<gene>
    <name evidence="6" type="ORF">FJZ47_11655</name>
</gene>
<name>A0A938B127_UNCTE</name>
<dbReference type="Proteomes" id="UP000712673">
    <property type="component" value="Unassembled WGS sequence"/>
</dbReference>
<evidence type="ECO:0008006" key="8">
    <source>
        <dbReference type="Google" id="ProtNLM"/>
    </source>
</evidence>
<evidence type="ECO:0000259" key="3">
    <source>
        <dbReference type="Pfam" id="PF02538"/>
    </source>
</evidence>
<dbReference type="GO" id="GO:0005829">
    <property type="term" value="C:cytosol"/>
    <property type="evidence" value="ECO:0007669"/>
    <property type="project" value="TreeGrafter"/>
</dbReference>
<dbReference type="InterPro" id="IPR043129">
    <property type="entry name" value="ATPase_NBD"/>
</dbReference>
<dbReference type="SUPFAM" id="SSF53067">
    <property type="entry name" value="Actin-like ATPase domain"/>
    <property type="match status" value="1"/>
</dbReference>
<proteinExistence type="inferred from homology"/>
<dbReference type="Pfam" id="PF05378">
    <property type="entry name" value="Hydant_A_N"/>
    <property type="match status" value="1"/>
</dbReference>
<dbReference type="GO" id="GO:0017168">
    <property type="term" value="F:5-oxoprolinase (ATP-hydrolyzing) activity"/>
    <property type="evidence" value="ECO:0007669"/>
    <property type="project" value="TreeGrafter"/>
</dbReference>
<dbReference type="PANTHER" id="PTHR11365">
    <property type="entry name" value="5-OXOPROLINASE RELATED"/>
    <property type="match status" value="1"/>
</dbReference>
<accession>A0A938B127</accession>
<dbReference type="InterPro" id="IPR008040">
    <property type="entry name" value="Hydant_A_N"/>
</dbReference>
<dbReference type="Pfam" id="PF19278">
    <property type="entry name" value="Hydant_A_C"/>
    <property type="match status" value="1"/>
</dbReference>
<evidence type="ECO:0000313" key="6">
    <source>
        <dbReference type="EMBL" id="MBM3224442.1"/>
    </source>
</evidence>
<dbReference type="PANTHER" id="PTHR11365:SF23">
    <property type="entry name" value="HYPOTHETICAL 5-OXOPROLINASE (EUROFUNG)-RELATED"/>
    <property type="match status" value="1"/>
</dbReference>
<feature type="domain" description="Hydantoinase/oxoprolinase N-terminal" evidence="4">
    <location>
        <begin position="3"/>
        <end position="183"/>
    </location>
</feature>
<dbReference type="EMBL" id="VGLS01000328">
    <property type="protein sequence ID" value="MBM3224442.1"/>
    <property type="molecule type" value="Genomic_DNA"/>
</dbReference>
<sequence>MFKIGIDVGGTFTDFVVVRAGESPRYFKTHSTPHDPSEGVIAGVRDVAAAYDLTPEVLLGSTELLIHGTTVATNTLIERKGAKVGLLTTAGFRDLLEMREGMKEDRYNLRMAQVEPLVPRYLRLGVPERVRWNGEVATALDEAAVVQLLEEFAQEGVEALAVCLLFSYLNPAHEQRLAELIRARFPAMYLSLSHEILPQIKEFDRLSTTVVNSYVGPVFGEYLRHLQERLARLAPLHDILIMQSNGGVAPIDDARRLAVQAILSGPAGGVNGAAYYGQQLGLAKVIGFDMGGTSTDISLIENSVPHLTTEQFEAGWKIAVPMIDMQTLGAGGGSIAQVDAGGILHVGPQSAGADPGPACYGKGGTRPTVTDANLVLGFLDPANFLGGKVPLDAQLAAQALHAHVATPLGLSTVEAAYGVHQVVSTTMAEGIRLLSVKRGVDPREFALLAFGGASGLHVSRVARHLQIQKVLIPTAAPVLSAYGMLNTDLQYAFSRSYTASLEQVDVAAVRALAEELEAQGRARLHAQGLADTAIEVNVTADMRYLDQVYEVTVSVPDLSLEPTALLQAWATNFHARYQELYAYHQQEQEIRLVTLRVTVLGRLPRVALPAQSAGREATFALKGQRRVYLGGWRDVPVYAAEQLAPGTALAGPALLESPFTTVVVEDGDTVSVDRYGGIELHVALETLVKDETRSAGLEQPDPITLAVVEHRLGSIAVEMAEVMLRTSMSQILNSSRDFSTAILDADCQLIAQGEGIPVHISALPPAGEAIRAYFGEEIAEGDLFVLNDPYFGGSHLPDITIISPIFYNDKLMFYAVNRAHHSDVGGATYGGYNPAASEIYHEGLRLPPLKLYDKGVPRQDLLHMLSINVRHPENFLGDLNAQIGSVMIAARRIHALLERYGAERLQRCVSEILVATERQVRQLIASWPDGVYKGETFIDDDGFDSTMVPIRATVTIDGESMAVDLSESSPQVTGFINSSYANTRSLAHAAIMYMAPAEVPKNEGSMRAVSIIAPRGLIVNPNPPAPVCMSTNHCGEEIIEAIFKALAAAVPQVVSAGFSRRLRFAMNGHDPRSGRNFIWHFFHARGGGGASQGYDGWSNVGEVNVAGGIRSPSVELTEERFPFFLEHYEFRPDSGGDGTWRGGLGATFSMIYEGDRPALLNTAGDGVVNPPFGLCGGQPGLPHIYRLYSNGQERVLRSKEVSVPVQPGDRIFCLSAGGGGFGDPQQRPPAQRAWDIKNGYCSAPED</sequence>
<dbReference type="InterPro" id="IPR045079">
    <property type="entry name" value="Oxoprolinase-like"/>
</dbReference>
<dbReference type="InterPro" id="IPR003692">
    <property type="entry name" value="Hydantoinase_B"/>
</dbReference>
<evidence type="ECO:0000256" key="1">
    <source>
        <dbReference type="ARBA" id="ARBA00010403"/>
    </source>
</evidence>
<dbReference type="InterPro" id="IPR002821">
    <property type="entry name" value="Hydantoinase_A"/>
</dbReference>